<feature type="chain" id="PRO_5001520347" evidence="1">
    <location>
        <begin position="22"/>
        <end position="124"/>
    </location>
</feature>
<proteinExistence type="evidence at transcript level"/>
<protein>
    <submittedName>
        <fullName evidence="2">Putative secreted protein</fullName>
    </submittedName>
</protein>
<accession>A0A023G070</accession>
<organism evidence="2">
    <name type="scientific">Amblyomma parvum</name>
    <name type="common">South American tick</name>
    <dbReference type="NCBI Taxonomy" id="251391"/>
    <lineage>
        <taxon>Eukaryota</taxon>
        <taxon>Metazoa</taxon>
        <taxon>Ecdysozoa</taxon>
        <taxon>Arthropoda</taxon>
        <taxon>Chelicerata</taxon>
        <taxon>Arachnida</taxon>
        <taxon>Acari</taxon>
        <taxon>Parasitiformes</taxon>
        <taxon>Ixodida</taxon>
        <taxon>Ixodoidea</taxon>
        <taxon>Ixodidae</taxon>
        <taxon>Amblyomminae</taxon>
        <taxon>Amblyomma</taxon>
    </lineage>
</organism>
<evidence type="ECO:0000256" key="1">
    <source>
        <dbReference type="SAM" id="SignalP"/>
    </source>
</evidence>
<feature type="signal peptide" evidence="1">
    <location>
        <begin position="1"/>
        <end position="21"/>
    </location>
</feature>
<keyword evidence="1" id="KW-0732">Signal</keyword>
<sequence>MPELYMLICYTLLTLPCFTVGTYYEDNQQDQFWVKWTERKCPNVTFLRSWEGDDRPLGCLCGGRERYLPEWTVCYIDPDSSIEVWRQGKYGPDKYLCPLGKCDKDGNCKSINQFDDCGATWIPK</sequence>
<name>A0A023G070_AMBPA</name>
<dbReference type="Gene3D" id="2.30.130.100">
    <property type="match status" value="1"/>
</dbReference>
<reference evidence="2" key="1">
    <citation type="submission" date="2014-03" db="EMBL/GenBank/DDBJ databases">
        <title>The sialotranscriptome of Amblyomma triste, Amblyomma parvum and Amblyomma cajennense ticks, uncovered by 454-based RNA-seq.</title>
        <authorList>
            <person name="Garcia G.R."/>
            <person name="Gardinassi L.G."/>
            <person name="Ribeiro J.M."/>
            <person name="Anatrielo E."/>
            <person name="Ferreira B.R."/>
            <person name="Moreira H.N."/>
            <person name="Mafra C."/>
            <person name="Olegario M.M."/>
            <person name="Szabo P.J."/>
            <person name="Miranda-Santos I.K."/>
            <person name="Maruyama S.R."/>
        </authorList>
    </citation>
    <scope>NUCLEOTIDE SEQUENCE</scope>
    <source>
        <strain evidence="2">Araguapaz</strain>
        <tissue evidence="2">Salivary glands</tissue>
    </source>
</reference>
<dbReference type="EMBL" id="GBBL01000133">
    <property type="protein sequence ID" value="JAC27187.1"/>
    <property type="molecule type" value="mRNA"/>
</dbReference>
<dbReference type="AlphaFoldDB" id="A0A023G070"/>
<evidence type="ECO:0000313" key="2">
    <source>
        <dbReference type="EMBL" id="JAC27187.1"/>
    </source>
</evidence>